<sequence>MNEYISVSYNKIQIHNRVGFLSFEEEIFLREILSKQQLRHLMLIETLYYMDDWVKLSELSRKLHCSDRILKDDIAFFRDKHTSFNIETSSYGIRIAFHENVSIDLIHQNLLKEMVEFKILEYIFFHENQTIDSISNIFFVSKSTLYRMIKRINRSLKKHYHIELESGPLCIAGAERDIRYFYSQYFTECYANFEWPFETIDEPSFVEFLLAFTKILQIPMDYGTLCHIKIVTAVNFIRLTNHHWVSNRQSNNLNILKFLSKSSDFKKIAVNFKELYGFDLDLPVLEQLFVAFVQKDFHFDYSSLINQSKLDEHTKKSTNFLDCFLDQLASSYGITLTNKESLILDLHNTSHLEKQTIQSNYILFDKKKHFVQQLQNEYPEFFKNVYNGIKMYRKHINQESNEIVLNHLVYTLFTHWERLFFELEKRQQPIYILVISDYDRHHAEMIVEMIDLYTSNQVIVERHTDLHLSCDSLAHSKYNIIVSSSYIGKIENKHIIYIESLMTTKVISEIQRVVKLLKEKNLQVRNTRIGSLENKRQITETPAASPF</sequence>
<reference evidence="7" key="1">
    <citation type="submission" date="2018-12" db="EMBL/GenBank/DDBJ databases">
        <title>Complete genome sequencing of Jeotgalibaca sp. H21T32.</title>
        <authorList>
            <person name="Bae J.-W."/>
            <person name="Lee S.-Y."/>
        </authorList>
    </citation>
    <scope>NUCLEOTIDE SEQUENCE [LARGE SCALE GENOMIC DNA]</scope>
    <source>
        <strain evidence="7">H21T32</strain>
    </source>
</reference>
<protein>
    <recommendedName>
        <fullName evidence="8">Mga helix-turn-helix domain-containing protein</fullName>
    </recommendedName>
</protein>
<feature type="domain" description="Mga helix-turn-helix" evidence="3">
    <location>
        <begin position="100"/>
        <end position="186"/>
    </location>
</feature>
<evidence type="ECO:0000259" key="3">
    <source>
        <dbReference type="Pfam" id="PF05043"/>
    </source>
</evidence>
<evidence type="ECO:0000313" key="7">
    <source>
        <dbReference type="Proteomes" id="UP000273326"/>
    </source>
</evidence>
<evidence type="ECO:0000256" key="2">
    <source>
        <dbReference type="ARBA" id="ARBA00023163"/>
    </source>
</evidence>
<evidence type="ECO:0000259" key="4">
    <source>
        <dbReference type="Pfam" id="PF08270"/>
    </source>
</evidence>
<organism evidence="6 7">
    <name type="scientific">Jeotgalibaca ciconiae</name>
    <dbReference type="NCBI Taxonomy" id="2496265"/>
    <lineage>
        <taxon>Bacteria</taxon>
        <taxon>Bacillati</taxon>
        <taxon>Bacillota</taxon>
        <taxon>Bacilli</taxon>
        <taxon>Lactobacillales</taxon>
        <taxon>Carnobacteriaceae</taxon>
        <taxon>Jeotgalibaca</taxon>
    </lineage>
</organism>
<dbReference type="OrthoDB" id="1711164at2"/>
<dbReference type="PANTHER" id="PTHR30185">
    <property type="entry name" value="CRYPTIC BETA-GLUCOSIDE BGL OPERON ANTITERMINATOR"/>
    <property type="match status" value="1"/>
</dbReference>
<dbReference type="InterPro" id="IPR007737">
    <property type="entry name" value="Mga_HTH"/>
</dbReference>
<dbReference type="Proteomes" id="UP000273326">
    <property type="component" value="Chromosome"/>
</dbReference>
<dbReference type="InterPro" id="IPR036388">
    <property type="entry name" value="WH-like_DNA-bd_sf"/>
</dbReference>
<name>A0A3S9HBS4_9LACT</name>
<keyword evidence="2" id="KW-0804">Transcription</keyword>
<dbReference type="InterPro" id="IPR013236">
    <property type="entry name" value="Mga_PRD_dom"/>
</dbReference>
<dbReference type="PANTHER" id="PTHR30185:SF18">
    <property type="entry name" value="TRANSCRIPTIONAL REGULATOR MTLR"/>
    <property type="match status" value="1"/>
</dbReference>
<keyword evidence="7" id="KW-1185">Reference proteome</keyword>
<dbReference type="Pfam" id="PF05043">
    <property type="entry name" value="Mga"/>
    <property type="match status" value="1"/>
</dbReference>
<dbReference type="Pfam" id="PF08270">
    <property type="entry name" value="PRD_Mga"/>
    <property type="match status" value="1"/>
</dbReference>
<evidence type="ECO:0000313" key="6">
    <source>
        <dbReference type="EMBL" id="AZP04794.1"/>
    </source>
</evidence>
<dbReference type="KEGG" id="jeh:EJN90_09180"/>
<proteinExistence type="predicted"/>
<evidence type="ECO:0000259" key="5">
    <source>
        <dbReference type="Pfam" id="PF08280"/>
    </source>
</evidence>
<gene>
    <name evidence="6" type="ORF">EJN90_09180</name>
</gene>
<evidence type="ECO:0000256" key="1">
    <source>
        <dbReference type="ARBA" id="ARBA00023015"/>
    </source>
</evidence>
<evidence type="ECO:0008006" key="8">
    <source>
        <dbReference type="Google" id="ProtNLM"/>
    </source>
</evidence>
<feature type="domain" description="M protein trans-acting positive regulator (MGA) HTH" evidence="5">
    <location>
        <begin position="34"/>
        <end position="79"/>
    </location>
</feature>
<dbReference type="Gene3D" id="1.10.10.10">
    <property type="entry name" value="Winged helix-like DNA-binding domain superfamily/Winged helix DNA-binding domain"/>
    <property type="match status" value="1"/>
</dbReference>
<keyword evidence="1" id="KW-0805">Transcription regulation</keyword>
<dbReference type="EMBL" id="CP034465">
    <property type="protein sequence ID" value="AZP04794.1"/>
    <property type="molecule type" value="Genomic_DNA"/>
</dbReference>
<dbReference type="InterPro" id="IPR013199">
    <property type="entry name" value="HTH_Mga_DNA-bd_dom"/>
</dbReference>
<accession>A0A3S9HBS4</accession>
<dbReference type="Pfam" id="PF08280">
    <property type="entry name" value="HTH_Mga"/>
    <property type="match status" value="1"/>
</dbReference>
<dbReference type="AlphaFoldDB" id="A0A3S9HBS4"/>
<feature type="domain" description="M protein trans-acting positive regulator (MGA) PRD" evidence="4">
    <location>
        <begin position="206"/>
        <end position="419"/>
    </location>
</feature>
<dbReference type="InterPro" id="IPR050661">
    <property type="entry name" value="BglG_antiterminators"/>
</dbReference>